<organism evidence="1 2">
    <name type="scientific">Sphingomonas glacialis</name>
    <dbReference type="NCBI Taxonomy" id="658225"/>
    <lineage>
        <taxon>Bacteria</taxon>
        <taxon>Pseudomonadati</taxon>
        <taxon>Pseudomonadota</taxon>
        <taxon>Alphaproteobacteria</taxon>
        <taxon>Sphingomonadales</taxon>
        <taxon>Sphingomonadaceae</taxon>
        <taxon>Sphingomonas</taxon>
    </lineage>
</organism>
<gene>
    <name evidence="1" type="ORF">GCM10008023_14170</name>
</gene>
<sequence length="124" mass="13416">MIFALALLQSVAPSPPPAADPDIVVIARKLQDWRASVRMKKGKYVCAVTRSTGDPEIDGVACEAMRVCAIPAMPRYTATRAKGVDAATRQRLIEAINGEMATCVRDQRHQLIGELADRRAGAVQ</sequence>
<dbReference type="Proteomes" id="UP000652430">
    <property type="component" value="Unassembled WGS sequence"/>
</dbReference>
<evidence type="ECO:0000313" key="1">
    <source>
        <dbReference type="EMBL" id="GHH13588.1"/>
    </source>
</evidence>
<keyword evidence="2" id="KW-1185">Reference proteome</keyword>
<dbReference type="EMBL" id="BNAQ01000002">
    <property type="protein sequence ID" value="GHH13588.1"/>
    <property type="molecule type" value="Genomic_DNA"/>
</dbReference>
<proteinExistence type="predicted"/>
<protein>
    <recommendedName>
        <fullName evidence="3">UrcA family protein</fullName>
    </recommendedName>
</protein>
<reference evidence="2" key="1">
    <citation type="journal article" date="2019" name="Int. J. Syst. Evol. Microbiol.">
        <title>The Global Catalogue of Microorganisms (GCM) 10K type strain sequencing project: providing services to taxonomists for standard genome sequencing and annotation.</title>
        <authorList>
            <consortium name="The Broad Institute Genomics Platform"/>
            <consortium name="The Broad Institute Genome Sequencing Center for Infectious Disease"/>
            <person name="Wu L."/>
            <person name="Ma J."/>
        </authorList>
    </citation>
    <scope>NUCLEOTIDE SEQUENCE [LARGE SCALE GENOMIC DNA]</scope>
    <source>
        <strain evidence="2">CGMCC 1.8957</strain>
    </source>
</reference>
<evidence type="ECO:0000313" key="2">
    <source>
        <dbReference type="Proteomes" id="UP000652430"/>
    </source>
</evidence>
<comment type="caution">
    <text evidence="1">The sequence shown here is derived from an EMBL/GenBank/DDBJ whole genome shotgun (WGS) entry which is preliminary data.</text>
</comment>
<accession>A0ABQ3LI00</accession>
<evidence type="ECO:0008006" key="3">
    <source>
        <dbReference type="Google" id="ProtNLM"/>
    </source>
</evidence>
<name>A0ABQ3LI00_9SPHN</name>